<evidence type="ECO:0000313" key="3">
    <source>
        <dbReference type="EMBL" id="RQM10715.1"/>
    </source>
</evidence>
<evidence type="ECO:0000256" key="1">
    <source>
        <dbReference type="SAM" id="SignalP"/>
    </source>
</evidence>
<keyword evidence="4" id="KW-1185">Reference proteome</keyword>
<keyword evidence="1" id="KW-0732">Signal</keyword>
<dbReference type="VEuPathDB" id="FungiDB:DD237_002253"/>
<organism evidence="2 4">
    <name type="scientific">Peronospora effusa</name>
    <dbReference type="NCBI Taxonomy" id="542832"/>
    <lineage>
        <taxon>Eukaryota</taxon>
        <taxon>Sar</taxon>
        <taxon>Stramenopiles</taxon>
        <taxon>Oomycota</taxon>
        <taxon>Peronosporomycetes</taxon>
        <taxon>Peronosporales</taxon>
        <taxon>Peronosporaceae</taxon>
        <taxon>Peronospora</taxon>
    </lineage>
</organism>
<dbReference type="Proteomes" id="UP000282087">
    <property type="component" value="Unassembled WGS sequence"/>
</dbReference>
<sequence>MIFLLSILLSIAQLVSSTACNCTTNELLNANRYRFRRGGDFRSYDCGLIRNVKEGCFGLGGEAVNDNDAKAKTKLFDKQLSSVSV</sequence>
<reference evidence="4 5" key="1">
    <citation type="submission" date="2018-06" db="EMBL/GenBank/DDBJ databases">
        <title>Comparative genomics of downy mildews reveals potential adaptations to biotrophy.</title>
        <authorList>
            <person name="Fletcher K."/>
            <person name="Klosterman S.J."/>
            <person name="Derevnina L."/>
            <person name="Martin F."/>
            <person name="Koike S."/>
            <person name="Reyes Chin-Wo S."/>
            <person name="Mou B."/>
            <person name="Michelmore R."/>
        </authorList>
    </citation>
    <scope>NUCLEOTIDE SEQUENCE [LARGE SCALE GENOMIC DNA]</scope>
    <source>
        <strain evidence="3 5">R13</strain>
        <strain evidence="2 4">R14</strain>
    </source>
</reference>
<evidence type="ECO:0000313" key="2">
    <source>
        <dbReference type="EMBL" id="RMX62207.1"/>
    </source>
</evidence>
<evidence type="ECO:0000313" key="5">
    <source>
        <dbReference type="Proteomes" id="UP000286097"/>
    </source>
</evidence>
<evidence type="ECO:0008006" key="6">
    <source>
        <dbReference type="Google" id="ProtNLM"/>
    </source>
</evidence>
<gene>
    <name evidence="3" type="ORF">DD237_002253</name>
    <name evidence="2" type="ORF">DD238_006030</name>
</gene>
<feature type="chain" id="PRO_5036085705" description="Pectate lyase" evidence="1">
    <location>
        <begin position="18"/>
        <end position="85"/>
    </location>
</feature>
<comment type="caution">
    <text evidence="2">The sequence shown here is derived from an EMBL/GenBank/DDBJ whole genome shotgun (WGS) entry which is preliminary data.</text>
</comment>
<dbReference type="EMBL" id="QLLG01000802">
    <property type="protein sequence ID" value="RMX62207.1"/>
    <property type="molecule type" value="Genomic_DNA"/>
</dbReference>
<name>A0A3M6V7K6_9STRA</name>
<dbReference type="AlphaFoldDB" id="A0A3M6V7K6"/>
<dbReference type="EMBL" id="QKXF01000554">
    <property type="protein sequence ID" value="RQM10715.1"/>
    <property type="molecule type" value="Genomic_DNA"/>
</dbReference>
<protein>
    <recommendedName>
        <fullName evidence="6">Pectate lyase</fullName>
    </recommendedName>
</protein>
<feature type="signal peptide" evidence="1">
    <location>
        <begin position="1"/>
        <end position="17"/>
    </location>
</feature>
<accession>A0A3M6V7K6</accession>
<proteinExistence type="predicted"/>
<evidence type="ECO:0000313" key="4">
    <source>
        <dbReference type="Proteomes" id="UP000282087"/>
    </source>
</evidence>
<dbReference type="Proteomes" id="UP000286097">
    <property type="component" value="Unassembled WGS sequence"/>
</dbReference>